<sequence length="136" mass="15140">MRKAAPHILAALLVAFALLTLFLSGSVIFDLFGIRAKEGNYVLFVVWANFISSLLYLAAAYGLVSLKKWPYQILIVAVAVLFIAFAGLLVHISRGGLHETKTIGAMVFRICVTLAFAFFCYRQIKKGEQLSKLFFF</sequence>
<proteinExistence type="predicted"/>
<evidence type="ECO:0000256" key="1">
    <source>
        <dbReference type="SAM" id="Phobius"/>
    </source>
</evidence>
<feature type="transmembrane region" description="Helical" evidence="1">
    <location>
        <begin position="102"/>
        <end position="121"/>
    </location>
</feature>
<comment type="caution">
    <text evidence="2">The sequence shown here is derived from an EMBL/GenBank/DDBJ whole genome shotgun (WGS) entry which is preliminary data.</text>
</comment>
<keyword evidence="1" id="KW-1133">Transmembrane helix</keyword>
<dbReference type="STRING" id="1409788.NC99_36070"/>
<keyword evidence="3" id="KW-1185">Reference proteome</keyword>
<evidence type="ECO:0000313" key="2">
    <source>
        <dbReference type="EMBL" id="KOH43523.1"/>
    </source>
</evidence>
<dbReference type="EMBL" id="LGIA01000182">
    <property type="protein sequence ID" value="KOH43523.1"/>
    <property type="molecule type" value="Genomic_DNA"/>
</dbReference>
<name>A0A0L8V582_9BACT</name>
<dbReference type="OrthoDB" id="1122739at2"/>
<dbReference type="AlphaFoldDB" id="A0A0L8V582"/>
<organism evidence="2 3">
    <name type="scientific">Sunxiuqinia dokdonensis</name>
    <dbReference type="NCBI Taxonomy" id="1409788"/>
    <lineage>
        <taxon>Bacteria</taxon>
        <taxon>Pseudomonadati</taxon>
        <taxon>Bacteroidota</taxon>
        <taxon>Bacteroidia</taxon>
        <taxon>Marinilabiliales</taxon>
        <taxon>Prolixibacteraceae</taxon>
        <taxon>Sunxiuqinia</taxon>
    </lineage>
</organism>
<gene>
    <name evidence="2" type="ORF">NC99_36070</name>
</gene>
<dbReference type="RefSeq" id="WP_053186271.1">
    <property type="nucleotide sequence ID" value="NZ_LGIA01000182.1"/>
</dbReference>
<keyword evidence="1" id="KW-0812">Transmembrane</keyword>
<dbReference type="Proteomes" id="UP000036958">
    <property type="component" value="Unassembled WGS sequence"/>
</dbReference>
<dbReference type="PATRIC" id="fig|1409788.3.peg.3692"/>
<protein>
    <submittedName>
        <fullName evidence="2">Uncharacterized protein</fullName>
    </submittedName>
</protein>
<feature type="transmembrane region" description="Helical" evidence="1">
    <location>
        <begin position="71"/>
        <end position="90"/>
    </location>
</feature>
<evidence type="ECO:0000313" key="3">
    <source>
        <dbReference type="Proteomes" id="UP000036958"/>
    </source>
</evidence>
<reference evidence="3" key="1">
    <citation type="submission" date="2015-07" db="EMBL/GenBank/DDBJ databases">
        <title>Genome sequencing of Sunxiuqinia dokdonensis strain SK.</title>
        <authorList>
            <person name="Ahn S."/>
            <person name="Kim B.-C."/>
        </authorList>
    </citation>
    <scope>NUCLEOTIDE SEQUENCE [LARGE SCALE GENOMIC DNA]</scope>
    <source>
        <strain evidence="3">SK</strain>
    </source>
</reference>
<accession>A0A0L8V582</accession>
<feature type="transmembrane region" description="Helical" evidence="1">
    <location>
        <begin position="40"/>
        <end position="64"/>
    </location>
</feature>
<keyword evidence="1" id="KW-0472">Membrane</keyword>